<evidence type="ECO:0000313" key="2">
    <source>
        <dbReference type="Proteomes" id="UP000012101"/>
    </source>
</evidence>
<evidence type="ECO:0000313" key="1">
    <source>
        <dbReference type="EMBL" id="EMM73798.1"/>
    </source>
</evidence>
<organism evidence="1 2">
    <name type="scientific">Leptospira weilii str. 2006001855</name>
    <dbReference type="NCBI Taxonomy" id="996804"/>
    <lineage>
        <taxon>Bacteria</taxon>
        <taxon>Pseudomonadati</taxon>
        <taxon>Spirochaetota</taxon>
        <taxon>Spirochaetia</taxon>
        <taxon>Leptospirales</taxon>
        <taxon>Leptospiraceae</taxon>
        <taxon>Leptospira</taxon>
    </lineage>
</organism>
<gene>
    <name evidence="1" type="ORF">LEP1GSC038_1353</name>
</gene>
<dbReference type="Proteomes" id="UP000012101">
    <property type="component" value="Unassembled WGS sequence"/>
</dbReference>
<reference evidence="1 2" key="1">
    <citation type="submission" date="2013-01" db="EMBL/GenBank/DDBJ databases">
        <authorList>
            <person name="Harkins D.M."/>
            <person name="Durkin A.S."/>
            <person name="Brinkac L.M."/>
            <person name="Haft D.H."/>
            <person name="Selengut J.D."/>
            <person name="Sanka R."/>
            <person name="DePew J."/>
            <person name="Purushe J."/>
            <person name="Hospenthal D.R."/>
            <person name="Murray C.K."/>
            <person name="Pimentel G."/>
            <person name="Wasfy M."/>
            <person name="Vinetz J.M."/>
            <person name="Sutton G.G."/>
            <person name="Nierman W.C."/>
            <person name="Fouts D.E."/>
        </authorList>
    </citation>
    <scope>NUCLEOTIDE SEQUENCE [LARGE SCALE GENOMIC DNA]</scope>
    <source>
        <strain evidence="1 2">2006001855</strain>
    </source>
</reference>
<protein>
    <submittedName>
        <fullName evidence="1">Uncharacterized protein</fullName>
    </submittedName>
</protein>
<sequence>MRSKVIISPQQTRIFLENWLNFRQFFRFRETHLTKTKGNVFYTQRRYK</sequence>
<dbReference type="AlphaFoldDB" id="M6FLZ1"/>
<comment type="caution">
    <text evidence="1">The sequence shown here is derived from an EMBL/GenBank/DDBJ whole genome shotgun (WGS) entry which is preliminary data.</text>
</comment>
<accession>M6FLZ1</accession>
<dbReference type="EMBL" id="AFJM02000026">
    <property type="protein sequence ID" value="EMM73798.1"/>
    <property type="molecule type" value="Genomic_DNA"/>
</dbReference>
<name>M6FLZ1_9LEPT</name>
<proteinExistence type="predicted"/>